<name>A0A4R3KY02_9FIRM</name>
<accession>A0A4R3KY02</accession>
<keyword evidence="4" id="KW-1185">Reference proteome</keyword>
<sequence>MHKENNKEPLDGVKCIVNTCQYHLLGDQCGAHKIEIQPRNASTTEETDCATFRPQDSME</sequence>
<feature type="region of interest" description="Disordered" evidence="1">
    <location>
        <begin position="40"/>
        <end position="59"/>
    </location>
</feature>
<evidence type="ECO:0000256" key="1">
    <source>
        <dbReference type="SAM" id="MobiDB-lite"/>
    </source>
</evidence>
<organism evidence="3 4">
    <name type="scientific">Keratinibaculum paraultunense</name>
    <dbReference type="NCBI Taxonomy" id="1278232"/>
    <lineage>
        <taxon>Bacteria</taxon>
        <taxon>Bacillati</taxon>
        <taxon>Bacillota</taxon>
        <taxon>Tissierellia</taxon>
        <taxon>Tissierellales</taxon>
        <taxon>Tepidimicrobiaceae</taxon>
        <taxon>Keratinibaculum</taxon>
    </lineage>
</organism>
<dbReference type="InterPro" id="IPR011437">
    <property type="entry name" value="DUF1540"/>
</dbReference>
<proteinExistence type="predicted"/>
<reference evidence="3 4" key="1">
    <citation type="submission" date="2019-03" db="EMBL/GenBank/DDBJ databases">
        <title>Genomic Encyclopedia of Type Strains, Phase IV (KMG-IV): sequencing the most valuable type-strain genomes for metagenomic binning, comparative biology and taxonomic classification.</title>
        <authorList>
            <person name="Goeker M."/>
        </authorList>
    </citation>
    <scope>NUCLEOTIDE SEQUENCE [LARGE SCALE GENOMIC DNA]</scope>
    <source>
        <strain evidence="3 4">DSM 26752</strain>
    </source>
</reference>
<evidence type="ECO:0000259" key="2">
    <source>
        <dbReference type="Pfam" id="PF07561"/>
    </source>
</evidence>
<dbReference type="OrthoDB" id="1739902at2"/>
<dbReference type="EMBL" id="SMAE01000004">
    <property type="protein sequence ID" value="TCS90615.1"/>
    <property type="molecule type" value="Genomic_DNA"/>
</dbReference>
<gene>
    <name evidence="3" type="ORF">EDD65_104158</name>
</gene>
<comment type="caution">
    <text evidence="3">The sequence shown here is derived from an EMBL/GenBank/DDBJ whole genome shotgun (WGS) entry which is preliminary data.</text>
</comment>
<protein>
    <submittedName>
        <fullName evidence="3">Uncharacterized protein DUF1540</fullName>
    </submittedName>
</protein>
<dbReference type="Pfam" id="PF07561">
    <property type="entry name" value="DUF1540"/>
    <property type="match status" value="1"/>
</dbReference>
<feature type="domain" description="DUF1540" evidence="2">
    <location>
        <begin position="13"/>
        <end position="52"/>
    </location>
</feature>
<dbReference type="Proteomes" id="UP000294567">
    <property type="component" value="Unassembled WGS sequence"/>
</dbReference>
<dbReference type="AlphaFoldDB" id="A0A4R3KY02"/>
<evidence type="ECO:0000313" key="4">
    <source>
        <dbReference type="Proteomes" id="UP000294567"/>
    </source>
</evidence>
<dbReference type="RefSeq" id="WP_132026967.1">
    <property type="nucleotide sequence ID" value="NZ_CP068564.1"/>
</dbReference>
<evidence type="ECO:0000313" key="3">
    <source>
        <dbReference type="EMBL" id="TCS90615.1"/>
    </source>
</evidence>